<evidence type="ECO:0000313" key="6">
    <source>
        <dbReference type="Proteomes" id="UP000434101"/>
    </source>
</evidence>
<dbReference type="SUPFAM" id="SSF102215">
    <property type="entry name" value="Creatininase"/>
    <property type="match status" value="1"/>
</dbReference>
<evidence type="ECO:0000256" key="3">
    <source>
        <dbReference type="ARBA" id="ARBA00022801"/>
    </source>
</evidence>
<comment type="cofactor">
    <cofactor evidence="1">
        <name>Zn(2+)</name>
        <dbReference type="ChEBI" id="CHEBI:29105"/>
    </cofactor>
</comment>
<sequence length="257" mass="29274">MADPADTYWLENLTWEETENALQTADMAVLPCGSTEQHSTHLPLSVDSIRAENLTNEILERAAEYDLELLGLPTLSYGYSEHHIDFPGTLTFSYETYIQMIVELGRCVAHHGMSNLLIVNCHGGNKEPHKLAIDRLQREYDLNVFYVHWTDFAREQLEERFGTEWGHAGEYETSQIEHYCPEQVRDGKKTPQTRREEFEAHPFSYFHEITKEGGLGDPTESDPEFMEQLIDETTDAILEAISADLPSLTVNPAPGNQ</sequence>
<dbReference type="EMBL" id="WUYX01000003">
    <property type="protein sequence ID" value="MXV60526.1"/>
    <property type="molecule type" value="Genomic_DNA"/>
</dbReference>
<dbReference type="GO" id="GO:0046872">
    <property type="term" value="F:metal ion binding"/>
    <property type="evidence" value="ECO:0007669"/>
    <property type="project" value="UniProtKB-KW"/>
</dbReference>
<keyword evidence="4" id="KW-0862">Zinc</keyword>
<dbReference type="Proteomes" id="UP000434101">
    <property type="component" value="Unassembled WGS sequence"/>
</dbReference>
<accession>A0A6B0VHU9</accession>
<dbReference type="PANTHER" id="PTHR35005:SF1">
    <property type="entry name" value="2-AMINO-5-FORMYLAMINO-6-RIBOSYLAMINOPYRIMIDIN-4(3H)-ONE 5'-MONOPHOSPHATE DEFORMYLASE"/>
    <property type="match status" value="1"/>
</dbReference>
<keyword evidence="6" id="KW-1185">Reference proteome</keyword>
<evidence type="ECO:0000256" key="2">
    <source>
        <dbReference type="ARBA" id="ARBA00022723"/>
    </source>
</evidence>
<reference evidence="5 6" key="1">
    <citation type="submission" date="2020-01" db="EMBL/GenBank/DDBJ databases">
        <title>Natronorubrum sp. JWXQ-INN 674 isolated from Inner Mongolia Autonomous Region of China.</title>
        <authorList>
            <person name="Xue Q."/>
        </authorList>
    </citation>
    <scope>NUCLEOTIDE SEQUENCE [LARGE SCALE GENOMIC DNA]</scope>
    <source>
        <strain evidence="5 6">JWXQ-INN-674</strain>
    </source>
</reference>
<dbReference type="Pfam" id="PF02633">
    <property type="entry name" value="Creatininase"/>
    <property type="match status" value="1"/>
</dbReference>
<proteinExistence type="predicted"/>
<comment type="caution">
    <text evidence="5">The sequence shown here is derived from an EMBL/GenBank/DDBJ whole genome shotgun (WGS) entry which is preliminary data.</text>
</comment>
<dbReference type="RefSeq" id="WP_160061559.1">
    <property type="nucleotide sequence ID" value="NZ_WUYX01000003.1"/>
</dbReference>
<organism evidence="5 6">
    <name type="scientific">Natronorubrum halalkaliphilum</name>
    <dbReference type="NCBI Taxonomy" id="2691917"/>
    <lineage>
        <taxon>Archaea</taxon>
        <taxon>Methanobacteriati</taxon>
        <taxon>Methanobacteriota</taxon>
        <taxon>Stenosarchaea group</taxon>
        <taxon>Halobacteria</taxon>
        <taxon>Halobacteriales</taxon>
        <taxon>Natrialbaceae</taxon>
        <taxon>Natronorubrum</taxon>
    </lineage>
</organism>
<keyword evidence="2" id="KW-0479">Metal-binding</keyword>
<dbReference type="GO" id="GO:0016811">
    <property type="term" value="F:hydrolase activity, acting on carbon-nitrogen (but not peptide) bonds, in linear amides"/>
    <property type="evidence" value="ECO:0007669"/>
    <property type="project" value="TreeGrafter"/>
</dbReference>
<dbReference type="InterPro" id="IPR024087">
    <property type="entry name" value="Creatininase-like_sf"/>
</dbReference>
<dbReference type="InterPro" id="IPR003785">
    <property type="entry name" value="Creatininase/forma_Hydrolase"/>
</dbReference>
<dbReference type="GO" id="GO:0009231">
    <property type="term" value="P:riboflavin biosynthetic process"/>
    <property type="evidence" value="ECO:0007669"/>
    <property type="project" value="TreeGrafter"/>
</dbReference>
<protein>
    <submittedName>
        <fullName evidence="5">Creatininase family protein</fullName>
    </submittedName>
</protein>
<evidence type="ECO:0000256" key="1">
    <source>
        <dbReference type="ARBA" id="ARBA00001947"/>
    </source>
</evidence>
<dbReference type="AlphaFoldDB" id="A0A6B0VHU9"/>
<dbReference type="OrthoDB" id="46121at2157"/>
<evidence type="ECO:0000256" key="4">
    <source>
        <dbReference type="ARBA" id="ARBA00022833"/>
    </source>
</evidence>
<dbReference type="Gene3D" id="3.40.50.10310">
    <property type="entry name" value="Creatininase"/>
    <property type="match status" value="1"/>
</dbReference>
<keyword evidence="3" id="KW-0378">Hydrolase</keyword>
<name>A0A6B0VHU9_9EURY</name>
<dbReference type="PANTHER" id="PTHR35005">
    <property type="entry name" value="3-DEHYDRO-SCYLLO-INOSOSE HYDROLASE"/>
    <property type="match status" value="1"/>
</dbReference>
<gene>
    <name evidence="5" type="ORF">GS429_00265</name>
</gene>
<evidence type="ECO:0000313" key="5">
    <source>
        <dbReference type="EMBL" id="MXV60526.1"/>
    </source>
</evidence>